<keyword evidence="4" id="KW-0812">Transmembrane</keyword>
<keyword evidence="6" id="KW-1185">Reference proteome</keyword>
<sequence>MRTYEIILLLANLSTLFLVFRKRSRKVWLGIAGVNLVILCLHGVVEGFRFQLIFSYAYVVLLTLYAWVKSSGRFTFKSPPPLKAALLILSAAGLLLTAILTYVFPVFTLPKPTGSYEVGVKYFNWVDANRPDPFLDPPSQKRELMVKVYYPAEKDRTAPYASYFHQSPAYVKSFIGSFGIPTFLFQHLSRVTTNGKEGLPLSDQEPSYPVILFSHGAGTSVEVQTSQCEDLASHGYIVAAIDHPYISSVTQLPDRLVSAREATATFDTSEATAALSQIMADDSEFVITSLNELNEGKIDSNFKGKLNLNEIGAIGHSLGGSAAYNLALNDSRIKAAIDLDGDVYITPRDTSKMAPFLMLASDQNTRLIQNREPLMMKNINHIPDEMREKALAPYGGNEKAYNEDYEHARQNILGLIDVLIESGNFYHIEGSSHLEFTDMGLFIGNRQLRELLGLGGKIDPEKCLEITKSVTLAFFDQHLMDETENALESLTYKHPQLKKLQLTH</sequence>
<proteinExistence type="predicted"/>
<evidence type="ECO:0000256" key="1">
    <source>
        <dbReference type="ARBA" id="ARBA00022801"/>
    </source>
</evidence>
<dbReference type="PANTHER" id="PTHR10272:SF0">
    <property type="entry name" value="PLATELET-ACTIVATING FACTOR ACETYLHYDROLASE"/>
    <property type="match status" value="1"/>
</dbReference>
<keyword evidence="4" id="KW-1133">Transmembrane helix</keyword>
<name>A0ABV2F1T0_9BACL</name>
<evidence type="ECO:0000256" key="4">
    <source>
        <dbReference type="SAM" id="Phobius"/>
    </source>
</evidence>
<keyword evidence="4" id="KW-0472">Membrane</keyword>
<comment type="caution">
    <text evidence="5">The sequence shown here is derived from an EMBL/GenBank/DDBJ whole genome shotgun (WGS) entry which is preliminary data.</text>
</comment>
<feature type="transmembrane region" description="Helical" evidence="4">
    <location>
        <begin position="84"/>
        <end position="104"/>
    </location>
</feature>
<feature type="transmembrane region" description="Helical" evidence="4">
    <location>
        <begin position="50"/>
        <end position="68"/>
    </location>
</feature>
<dbReference type="InterPro" id="IPR029058">
    <property type="entry name" value="AB_hydrolase_fold"/>
</dbReference>
<reference evidence="5 6" key="1">
    <citation type="submission" date="2024-06" db="EMBL/GenBank/DDBJ databases">
        <title>Genomic Encyclopedia of Type Strains, Phase IV (KMG-IV): sequencing the most valuable type-strain genomes for metagenomic binning, comparative biology and taxonomic classification.</title>
        <authorList>
            <person name="Goeker M."/>
        </authorList>
    </citation>
    <scope>NUCLEOTIDE SEQUENCE [LARGE SCALE GENOMIC DNA]</scope>
    <source>
        <strain evidence="5 6">DSM 17253</strain>
    </source>
</reference>
<evidence type="ECO:0000313" key="6">
    <source>
        <dbReference type="Proteomes" id="UP001549098"/>
    </source>
</evidence>
<organism evidence="5 6">
    <name type="scientific">Paenibacillus favisporus</name>
    <dbReference type="NCBI Taxonomy" id="221028"/>
    <lineage>
        <taxon>Bacteria</taxon>
        <taxon>Bacillati</taxon>
        <taxon>Bacillota</taxon>
        <taxon>Bacilli</taxon>
        <taxon>Bacillales</taxon>
        <taxon>Paenibacillaceae</taxon>
        <taxon>Paenibacillus</taxon>
    </lineage>
</organism>
<evidence type="ECO:0000313" key="5">
    <source>
        <dbReference type="EMBL" id="MET3545695.1"/>
    </source>
</evidence>
<feature type="transmembrane region" description="Helical" evidence="4">
    <location>
        <begin position="27"/>
        <end position="44"/>
    </location>
</feature>
<evidence type="ECO:0000256" key="3">
    <source>
        <dbReference type="ARBA" id="ARBA00023098"/>
    </source>
</evidence>
<dbReference type="Pfam" id="PF03403">
    <property type="entry name" value="PAF-AH_p_II"/>
    <property type="match status" value="1"/>
</dbReference>
<keyword evidence="3" id="KW-0443">Lipid metabolism</keyword>
<evidence type="ECO:0000256" key="2">
    <source>
        <dbReference type="ARBA" id="ARBA00022963"/>
    </source>
</evidence>
<keyword evidence="1 5" id="KW-0378">Hydrolase</keyword>
<dbReference type="RefSeq" id="WP_354496763.1">
    <property type="nucleotide sequence ID" value="NZ_JBEPLV010000002.1"/>
</dbReference>
<dbReference type="SUPFAM" id="SSF53474">
    <property type="entry name" value="alpha/beta-Hydrolases"/>
    <property type="match status" value="1"/>
</dbReference>
<protein>
    <submittedName>
        <fullName evidence="5">Dienelactone hydrolase</fullName>
    </submittedName>
</protein>
<gene>
    <name evidence="5" type="ORF">ABID47_002306</name>
</gene>
<feature type="transmembrane region" description="Helical" evidence="4">
    <location>
        <begin position="6"/>
        <end position="20"/>
    </location>
</feature>
<dbReference type="Gene3D" id="3.40.50.1820">
    <property type="entry name" value="alpha/beta hydrolase"/>
    <property type="match status" value="1"/>
</dbReference>
<dbReference type="PANTHER" id="PTHR10272">
    <property type="entry name" value="PLATELET-ACTIVATING FACTOR ACETYLHYDROLASE"/>
    <property type="match status" value="1"/>
</dbReference>
<dbReference type="EMBL" id="JBEPLV010000002">
    <property type="protein sequence ID" value="MET3545695.1"/>
    <property type="molecule type" value="Genomic_DNA"/>
</dbReference>
<dbReference type="Proteomes" id="UP001549098">
    <property type="component" value="Unassembled WGS sequence"/>
</dbReference>
<dbReference type="GO" id="GO:0016787">
    <property type="term" value="F:hydrolase activity"/>
    <property type="evidence" value="ECO:0007669"/>
    <property type="project" value="UniProtKB-KW"/>
</dbReference>
<keyword evidence="2" id="KW-0442">Lipid degradation</keyword>
<accession>A0ABV2F1T0</accession>